<proteinExistence type="predicted"/>
<organism evidence="1">
    <name type="scientific">Rhizophora mucronata</name>
    <name type="common">Asiatic mangrove</name>
    <dbReference type="NCBI Taxonomy" id="61149"/>
    <lineage>
        <taxon>Eukaryota</taxon>
        <taxon>Viridiplantae</taxon>
        <taxon>Streptophyta</taxon>
        <taxon>Embryophyta</taxon>
        <taxon>Tracheophyta</taxon>
        <taxon>Spermatophyta</taxon>
        <taxon>Magnoliopsida</taxon>
        <taxon>eudicotyledons</taxon>
        <taxon>Gunneridae</taxon>
        <taxon>Pentapetalae</taxon>
        <taxon>rosids</taxon>
        <taxon>fabids</taxon>
        <taxon>Malpighiales</taxon>
        <taxon>Rhizophoraceae</taxon>
        <taxon>Rhizophora</taxon>
    </lineage>
</organism>
<sequence>MLGIIHLRHCKMVEIHSNNPTTSNVANPIFLLHI</sequence>
<dbReference type="AlphaFoldDB" id="A0A2P2QGQ9"/>
<evidence type="ECO:0000313" key="1">
    <source>
        <dbReference type="EMBL" id="MBX66126.1"/>
    </source>
</evidence>
<name>A0A2P2QGQ9_RHIMU</name>
<dbReference type="EMBL" id="GGEC01085642">
    <property type="protein sequence ID" value="MBX66126.1"/>
    <property type="molecule type" value="Transcribed_RNA"/>
</dbReference>
<accession>A0A2P2QGQ9</accession>
<reference evidence="1" key="1">
    <citation type="submission" date="2018-02" db="EMBL/GenBank/DDBJ databases">
        <title>Rhizophora mucronata_Transcriptome.</title>
        <authorList>
            <person name="Meera S.P."/>
            <person name="Sreeshan A."/>
            <person name="Augustine A."/>
        </authorList>
    </citation>
    <scope>NUCLEOTIDE SEQUENCE</scope>
    <source>
        <tissue evidence="1">Leaf</tissue>
    </source>
</reference>
<protein>
    <submittedName>
        <fullName evidence="1">Uncharacterized protein</fullName>
    </submittedName>
</protein>